<dbReference type="InterPro" id="IPR036005">
    <property type="entry name" value="Creatinase/aminopeptidase-like"/>
</dbReference>
<comment type="caution">
    <text evidence="9">The sequence shown here is derived from an EMBL/GenBank/DDBJ whole genome shotgun (WGS) entry which is preliminary data.</text>
</comment>
<feature type="binding site" evidence="6">
    <location>
        <position position="237"/>
    </location>
    <ligand>
        <name>a divalent metal cation</name>
        <dbReference type="ChEBI" id="CHEBI:60240"/>
        <label>1</label>
    </ligand>
</feature>
<dbReference type="InterPro" id="IPR000994">
    <property type="entry name" value="Pept_M24"/>
</dbReference>
<dbReference type="PANTHER" id="PTHR43330:SF27">
    <property type="entry name" value="METHIONINE AMINOPEPTIDASE"/>
    <property type="match status" value="1"/>
</dbReference>
<dbReference type="EC" id="3.4.11.18" evidence="6 7"/>
<dbReference type="EMBL" id="JALBUT010000001">
    <property type="protein sequence ID" value="MDX8414612.1"/>
    <property type="molecule type" value="Genomic_DNA"/>
</dbReference>
<organism evidence="9 10">
    <name type="scientific">Intestinicryptomonas porci</name>
    <dbReference type="NCBI Taxonomy" id="2926320"/>
    <lineage>
        <taxon>Bacteria</taxon>
        <taxon>Pseudomonadati</taxon>
        <taxon>Verrucomicrobiota</taxon>
        <taxon>Opitutia</taxon>
        <taxon>Opitutales</taxon>
        <taxon>Intestinicryptomonaceae</taxon>
        <taxon>Intestinicryptomonas</taxon>
    </lineage>
</organism>
<reference evidence="9 10" key="1">
    <citation type="submission" date="2022-03" db="EMBL/GenBank/DDBJ databases">
        <title>Novel taxa within the pig intestine.</title>
        <authorList>
            <person name="Wylensek D."/>
            <person name="Bishof K."/>
            <person name="Afrizal A."/>
            <person name="Clavel T."/>
        </authorList>
    </citation>
    <scope>NUCLEOTIDE SEQUENCE [LARGE SCALE GENOMIC DNA]</scope>
    <source>
        <strain evidence="9 10">CLA-KB-P66</strain>
    </source>
</reference>
<evidence type="ECO:0000256" key="1">
    <source>
        <dbReference type="ARBA" id="ARBA00002521"/>
    </source>
</evidence>
<evidence type="ECO:0000256" key="6">
    <source>
        <dbReference type="HAMAP-Rule" id="MF_01974"/>
    </source>
</evidence>
<dbReference type="GO" id="GO:0004239">
    <property type="term" value="F:initiator methionyl aminopeptidase activity"/>
    <property type="evidence" value="ECO:0007669"/>
    <property type="project" value="UniProtKB-EC"/>
</dbReference>
<evidence type="ECO:0000256" key="4">
    <source>
        <dbReference type="ARBA" id="ARBA00022723"/>
    </source>
</evidence>
<evidence type="ECO:0000256" key="3">
    <source>
        <dbReference type="ARBA" id="ARBA00022670"/>
    </source>
</evidence>
<comment type="similarity">
    <text evidence="6">Belongs to the peptidase M24A family. Methionine aminopeptidase type 1 subfamily.</text>
</comment>
<dbReference type="SUPFAM" id="SSF55920">
    <property type="entry name" value="Creatinase/aminopeptidase"/>
    <property type="match status" value="1"/>
</dbReference>
<feature type="binding site" evidence="6">
    <location>
        <position position="81"/>
    </location>
    <ligand>
        <name>substrate</name>
    </ligand>
</feature>
<feature type="binding site" evidence="6">
    <location>
        <position position="173"/>
    </location>
    <ligand>
        <name>a divalent metal cation</name>
        <dbReference type="ChEBI" id="CHEBI:60240"/>
        <label>2</label>
        <note>catalytic</note>
    </ligand>
</feature>
<dbReference type="Gene3D" id="3.90.230.10">
    <property type="entry name" value="Creatinase/methionine aminopeptidase superfamily"/>
    <property type="match status" value="1"/>
</dbReference>
<feature type="binding site" evidence="6">
    <location>
        <position position="237"/>
    </location>
    <ligand>
        <name>a divalent metal cation</name>
        <dbReference type="ChEBI" id="CHEBI:60240"/>
        <label>2</label>
        <note>catalytic</note>
    </ligand>
</feature>
<keyword evidence="5 6" id="KW-0378">Hydrolase</keyword>
<evidence type="ECO:0000313" key="9">
    <source>
        <dbReference type="EMBL" id="MDX8414612.1"/>
    </source>
</evidence>
<gene>
    <name evidence="6 9" type="primary">map</name>
    <name evidence="9" type="ORF">MOX91_00230</name>
</gene>
<dbReference type="HAMAP" id="MF_01974">
    <property type="entry name" value="MetAP_1"/>
    <property type="match status" value="1"/>
</dbReference>
<dbReference type="InterPro" id="IPR001714">
    <property type="entry name" value="Pept_M24_MAP"/>
</dbReference>
<dbReference type="NCBIfam" id="TIGR00500">
    <property type="entry name" value="met_pdase_I"/>
    <property type="match status" value="1"/>
</dbReference>
<feature type="binding site" evidence="6">
    <location>
        <position position="110"/>
    </location>
    <ligand>
        <name>a divalent metal cation</name>
        <dbReference type="ChEBI" id="CHEBI:60240"/>
        <label>1</label>
    </ligand>
</feature>
<comment type="subunit">
    <text evidence="6">Monomer.</text>
</comment>
<feature type="domain" description="Peptidase M24" evidence="8">
    <location>
        <begin position="12"/>
        <end position="244"/>
    </location>
</feature>
<dbReference type="PRINTS" id="PR00599">
    <property type="entry name" value="MAPEPTIDASE"/>
</dbReference>
<evidence type="ECO:0000256" key="7">
    <source>
        <dbReference type="RuleBase" id="RU003653"/>
    </source>
</evidence>
<feature type="binding site" evidence="6">
    <location>
        <position position="99"/>
    </location>
    <ligand>
        <name>a divalent metal cation</name>
        <dbReference type="ChEBI" id="CHEBI:60240"/>
        <label>1</label>
    </ligand>
</feature>
<comment type="cofactor">
    <cofactor evidence="6">
        <name>Co(2+)</name>
        <dbReference type="ChEBI" id="CHEBI:48828"/>
    </cofactor>
    <cofactor evidence="6">
        <name>Zn(2+)</name>
        <dbReference type="ChEBI" id="CHEBI:29105"/>
    </cofactor>
    <cofactor evidence="6">
        <name>Mn(2+)</name>
        <dbReference type="ChEBI" id="CHEBI:29035"/>
    </cofactor>
    <cofactor evidence="6">
        <name>Fe(2+)</name>
        <dbReference type="ChEBI" id="CHEBI:29033"/>
    </cofactor>
    <text evidence="6">Binds 2 divalent metal cations per subunit. Has a high-affinity and a low affinity metal-binding site. The true nature of the physiological cofactor is under debate. The enzyme is active with cobalt, zinc, manganese or divalent iron ions. Most likely, methionine aminopeptidases function as mononuclear Fe(2+)-metalloproteases under physiological conditions, and the catalytically relevant metal-binding site has been assigned to the histidine-containing high-affinity site.</text>
</comment>
<keyword evidence="10" id="KW-1185">Reference proteome</keyword>
<dbReference type="PANTHER" id="PTHR43330">
    <property type="entry name" value="METHIONINE AMINOPEPTIDASE"/>
    <property type="match status" value="1"/>
</dbReference>
<dbReference type="RefSeq" id="WP_370396061.1">
    <property type="nucleotide sequence ID" value="NZ_JALBUT010000001.1"/>
</dbReference>
<keyword evidence="3 6" id="KW-0645">Protease</keyword>
<feature type="binding site" evidence="6">
    <location>
        <position position="180"/>
    </location>
    <ligand>
        <name>substrate</name>
    </ligand>
</feature>
<feature type="binding site" evidence="6">
    <location>
        <position position="206"/>
    </location>
    <ligand>
        <name>a divalent metal cation</name>
        <dbReference type="ChEBI" id="CHEBI:60240"/>
        <label>2</label>
        <note>catalytic</note>
    </ligand>
</feature>
<dbReference type="PROSITE" id="PS00680">
    <property type="entry name" value="MAP_1"/>
    <property type="match status" value="1"/>
</dbReference>
<dbReference type="CDD" id="cd01086">
    <property type="entry name" value="MetAP1"/>
    <property type="match status" value="1"/>
</dbReference>
<feature type="binding site" evidence="6">
    <location>
        <position position="110"/>
    </location>
    <ligand>
        <name>a divalent metal cation</name>
        <dbReference type="ChEBI" id="CHEBI:60240"/>
        <label>2</label>
        <note>catalytic</note>
    </ligand>
</feature>
<comment type="catalytic activity">
    <reaction evidence="6 7">
        <text>Release of N-terminal amino acids, preferentially methionine, from peptides and arylamides.</text>
        <dbReference type="EC" id="3.4.11.18"/>
    </reaction>
</comment>
<dbReference type="Pfam" id="PF00557">
    <property type="entry name" value="Peptidase_M24"/>
    <property type="match status" value="1"/>
</dbReference>
<proteinExistence type="inferred from homology"/>
<evidence type="ECO:0000259" key="8">
    <source>
        <dbReference type="Pfam" id="PF00557"/>
    </source>
</evidence>
<keyword evidence="4 6" id="KW-0479">Metal-binding</keyword>
<dbReference type="InterPro" id="IPR002467">
    <property type="entry name" value="Pept_M24A_MAP1"/>
</dbReference>
<sequence length="254" mass="27631">MISIKSERELKIMRQACVIAAKVLNELCQMARIGISTWEIDRAAKDIMEKYSCRSASYKYKCGSLKYPGYICVSVNDEIIHGIGTPERVLKSGDIVSMDVCVVYQGFVGDNTRTVVIGEASPEVSRLVKITEESMYVGIAQALAGNRVGDISAAIQKYVEDAGYSVIREFTGHGVGRHLHEEPEVPNYGKAGTGALLRPGMTIAIEPMVAMGKPDIKIGSDGWTVYTLDGKPSSHSEHTVLITDGEPEILTVCE</sequence>
<protein>
    <recommendedName>
        <fullName evidence="6 7">Methionine aminopeptidase</fullName>
        <shortName evidence="6">MAP</shortName>
        <shortName evidence="6">MetAP</shortName>
        <ecNumber evidence="6 7">3.4.11.18</ecNumber>
    </recommendedName>
    <alternativeName>
        <fullName evidence="6">Peptidase M</fullName>
    </alternativeName>
</protein>
<comment type="function">
    <text evidence="1 6">Removes the N-terminal methionine from nascent proteins. The N-terminal methionine is often cleaved when the second residue in the primary sequence is small and uncharged (Met-Ala-, Cys, Gly, Pro, Ser, Thr, or Val). Requires deformylation of the N(alpha)-formylated initiator methionine before it can be hydrolyzed.</text>
</comment>
<name>A0ABU4WGI3_9BACT</name>
<evidence type="ECO:0000256" key="2">
    <source>
        <dbReference type="ARBA" id="ARBA00022438"/>
    </source>
</evidence>
<accession>A0ABU4WGI3</accession>
<keyword evidence="2 6" id="KW-0031">Aminopeptidase</keyword>
<dbReference type="Proteomes" id="UP001275932">
    <property type="component" value="Unassembled WGS sequence"/>
</dbReference>
<evidence type="ECO:0000256" key="5">
    <source>
        <dbReference type="ARBA" id="ARBA00022801"/>
    </source>
</evidence>
<evidence type="ECO:0000313" key="10">
    <source>
        <dbReference type="Proteomes" id="UP001275932"/>
    </source>
</evidence>